<dbReference type="AlphaFoldDB" id="A0A8T0M994"/>
<evidence type="ECO:0000313" key="2">
    <source>
        <dbReference type="Proteomes" id="UP000785171"/>
    </source>
</evidence>
<dbReference type="Proteomes" id="UP000785171">
    <property type="component" value="Unassembled WGS sequence"/>
</dbReference>
<comment type="caution">
    <text evidence="1">The sequence shown here is derived from an EMBL/GenBank/DDBJ whole genome shotgun (WGS) entry which is preliminary data.</text>
</comment>
<reference evidence="1" key="2">
    <citation type="submission" date="2020-06" db="EMBL/GenBank/DDBJ databases">
        <authorList>
            <person name="Studholme D.J."/>
        </authorList>
    </citation>
    <scope>NUCLEOTIDE SEQUENCE</scope>
    <source>
        <strain evidence="1">NZFS 2646</strain>
    </source>
</reference>
<reference evidence="1" key="1">
    <citation type="journal article" date="2015" name="Genom Data">
        <title>Genome sequences of six Phytophthora species associated with forests in New Zealand.</title>
        <authorList>
            <person name="Studholme D.J."/>
            <person name="McDougal R.L."/>
            <person name="Sambles C."/>
            <person name="Hansen E."/>
            <person name="Hardy G."/>
            <person name="Grant M."/>
            <person name="Ganley R.J."/>
            <person name="Williams N.M."/>
        </authorList>
    </citation>
    <scope>NUCLEOTIDE SEQUENCE</scope>
    <source>
        <strain evidence="1">NZFS 2646</strain>
    </source>
</reference>
<dbReference type="EMBL" id="JPWV03000015">
    <property type="protein sequence ID" value="KAG2530915.1"/>
    <property type="molecule type" value="Genomic_DNA"/>
</dbReference>
<name>A0A8T0M994_9STRA</name>
<protein>
    <submittedName>
        <fullName evidence="1">Uncharacterized protein</fullName>
    </submittedName>
</protein>
<proteinExistence type="predicted"/>
<accession>A0A8T0M994</accession>
<gene>
    <name evidence="1" type="ORF">JM16_001418</name>
</gene>
<sequence length="100" mass="10669">MMRSNKLMNGDVEVVMSGFGFGFGFGPGHDFYCGFRESCDSGVDDVQDCGNVTHFGSVGVIFFHGYRADYDFDSVAYGADGNAQIASHPTTSITSIASQS</sequence>
<organism evidence="1 2">
    <name type="scientific">Phytophthora kernoviae</name>
    <dbReference type="NCBI Taxonomy" id="325452"/>
    <lineage>
        <taxon>Eukaryota</taxon>
        <taxon>Sar</taxon>
        <taxon>Stramenopiles</taxon>
        <taxon>Oomycota</taxon>
        <taxon>Peronosporomycetes</taxon>
        <taxon>Peronosporales</taxon>
        <taxon>Peronosporaceae</taxon>
        <taxon>Phytophthora</taxon>
    </lineage>
</organism>
<evidence type="ECO:0000313" key="1">
    <source>
        <dbReference type="EMBL" id="KAG2530915.1"/>
    </source>
</evidence>